<gene>
    <name evidence="1" type="ORF">MNBD_GAMMA09-2050</name>
</gene>
<dbReference type="Gene3D" id="3.40.30.10">
    <property type="entry name" value="Glutaredoxin"/>
    <property type="match status" value="1"/>
</dbReference>
<dbReference type="SUPFAM" id="SSF52833">
    <property type="entry name" value="Thioredoxin-like"/>
    <property type="match status" value="1"/>
</dbReference>
<dbReference type="EMBL" id="UOFI01000135">
    <property type="protein sequence ID" value="VAW68631.1"/>
    <property type="molecule type" value="Genomic_DNA"/>
</dbReference>
<dbReference type="InterPro" id="IPR036249">
    <property type="entry name" value="Thioredoxin-like_sf"/>
</dbReference>
<reference evidence="1" key="1">
    <citation type="submission" date="2018-06" db="EMBL/GenBank/DDBJ databases">
        <authorList>
            <person name="Zhirakovskaya E."/>
        </authorList>
    </citation>
    <scope>NUCLEOTIDE SEQUENCE</scope>
</reference>
<evidence type="ECO:0000313" key="1">
    <source>
        <dbReference type="EMBL" id="VAW68631.1"/>
    </source>
</evidence>
<dbReference type="AlphaFoldDB" id="A0A3B0XM36"/>
<accession>A0A3B0XM36</accession>
<dbReference type="CDD" id="cd02980">
    <property type="entry name" value="TRX_Fd_family"/>
    <property type="match status" value="1"/>
</dbReference>
<protein>
    <submittedName>
        <fullName evidence="1">Ferredoxin, 2Fe-2S</fullName>
    </submittedName>
</protein>
<organism evidence="1">
    <name type="scientific">hydrothermal vent metagenome</name>
    <dbReference type="NCBI Taxonomy" id="652676"/>
    <lineage>
        <taxon>unclassified sequences</taxon>
        <taxon>metagenomes</taxon>
        <taxon>ecological metagenomes</taxon>
    </lineage>
</organism>
<proteinExistence type="predicted"/>
<dbReference type="Pfam" id="PF01257">
    <property type="entry name" value="2Fe-2S_thioredx"/>
    <property type="match status" value="1"/>
</dbReference>
<name>A0A3B0XM36_9ZZZZ</name>
<sequence length="104" mass="11698">MSYYKYHVFFCVNQRSGGRKCCEQAGASELRAYAKAKIKASGLSGSGQVRINNAGCLDRCGHGPVMVVYPQDTWYHYRDEADIDEIIEQHLVKGGIVDRLLIDR</sequence>